<reference evidence="4 5" key="1">
    <citation type="submission" date="2018-10" db="EMBL/GenBank/DDBJ databases">
        <title>Draft Genome Sequence of Anaerotignum sp. KCTC 15736.</title>
        <authorList>
            <person name="Choi S.H."/>
            <person name="Kim J.S."/>
            <person name="Kang S.W."/>
            <person name="Lee J.S."/>
            <person name="Park S.H."/>
        </authorList>
    </citation>
    <scope>NUCLEOTIDE SEQUENCE [LARGE SCALE GENOMIC DNA]</scope>
    <source>
        <strain evidence="4 5">KCTC 15736</strain>
    </source>
</reference>
<keyword evidence="5" id="KW-1185">Reference proteome</keyword>
<keyword evidence="2" id="KW-1133">Transmembrane helix</keyword>
<organism evidence="4 5">
    <name type="scientific">Anaerotignum faecicola</name>
    <dbReference type="NCBI Taxonomy" id="2358141"/>
    <lineage>
        <taxon>Bacteria</taxon>
        <taxon>Bacillati</taxon>
        <taxon>Bacillota</taxon>
        <taxon>Clostridia</taxon>
        <taxon>Lachnospirales</taxon>
        <taxon>Anaerotignaceae</taxon>
        <taxon>Anaerotignum</taxon>
    </lineage>
</organism>
<sequence length="518" mass="56982">MKKYHFQENEKDFGSTVRLDAINDKVKEIKKKEETDELGDANEFLNVFESEKFDDPAETDGNTEDALVDTLEDADALEDALGETRRDGVFPAPAAEEGEEDDWEDDDEEYEGEGRGIFALGESFGLNKKTVALVIVLAVLACGIGFSLVRCSFHPSKTIPLVEEEAGTPLLIQTDRGDGEYLAYDIAEQERKTVFLTEKTKMTDASGRKISKASLAEGDLLAAELDEDGKTLISVDYSSNAIRTEEATGLTVNRKKRTLTNKAENLSYSYEKESVFFYDGEEIDAADLAPCDELLLKLVGDTVWSVEVQAYHGYIVVENTDAVKNGKIQLDEAEAVPLTEGMQLATAEGHHTVTVTGSNIETRKDAVVVEAGEETVYDLSKAQEKMGVIIINANVKDYKLYINGAAAESPAVLPMGEYDLVILKNGYTEWSQHVTLDKDTLNVTAELQKDVQYGTLTVTADVDGAWVYINGEEYGVAPMQVNLPYGSYNVMLEKSGYQSYKQSIQISSQTAAIHATME</sequence>
<feature type="domain" description="PEGA" evidence="3">
    <location>
        <begin position="387"/>
        <end position="449"/>
    </location>
</feature>
<dbReference type="EMBL" id="BHVZ01000001">
    <property type="protein sequence ID" value="GCB29098.1"/>
    <property type="molecule type" value="Genomic_DNA"/>
</dbReference>
<dbReference type="Proteomes" id="UP000287361">
    <property type="component" value="Unassembled WGS sequence"/>
</dbReference>
<dbReference type="OrthoDB" id="2065331at2"/>
<proteinExistence type="predicted"/>
<evidence type="ECO:0000256" key="1">
    <source>
        <dbReference type="SAM" id="MobiDB-lite"/>
    </source>
</evidence>
<feature type="region of interest" description="Disordered" evidence="1">
    <location>
        <begin position="82"/>
        <end position="110"/>
    </location>
</feature>
<evidence type="ECO:0000313" key="5">
    <source>
        <dbReference type="Proteomes" id="UP000287361"/>
    </source>
</evidence>
<accession>A0A401LC51</accession>
<name>A0A401LC51_9FIRM</name>
<feature type="domain" description="PEGA" evidence="3">
    <location>
        <begin position="454"/>
        <end position="511"/>
    </location>
</feature>
<comment type="caution">
    <text evidence="4">The sequence shown here is derived from an EMBL/GenBank/DDBJ whole genome shotgun (WGS) entry which is preliminary data.</text>
</comment>
<dbReference type="InterPro" id="IPR013229">
    <property type="entry name" value="PEGA"/>
</dbReference>
<protein>
    <recommendedName>
        <fullName evidence="3">PEGA domain-containing protein</fullName>
    </recommendedName>
</protein>
<dbReference type="PANTHER" id="PTHR36194">
    <property type="entry name" value="S-LAYER-LIKE PROTEIN"/>
    <property type="match status" value="1"/>
</dbReference>
<feature type="transmembrane region" description="Helical" evidence="2">
    <location>
        <begin position="130"/>
        <end position="149"/>
    </location>
</feature>
<keyword evidence="2" id="KW-0472">Membrane</keyword>
<evidence type="ECO:0000313" key="4">
    <source>
        <dbReference type="EMBL" id="GCB29098.1"/>
    </source>
</evidence>
<evidence type="ECO:0000259" key="3">
    <source>
        <dbReference type="Pfam" id="PF08308"/>
    </source>
</evidence>
<dbReference type="AlphaFoldDB" id="A0A401LC51"/>
<feature type="compositionally biased region" description="Acidic residues" evidence="1">
    <location>
        <begin position="96"/>
        <end position="110"/>
    </location>
</feature>
<dbReference type="PANTHER" id="PTHR36194:SF1">
    <property type="entry name" value="S-LAYER-LIKE PROTEIN"/>
    <property type="match status" value="1"/>
</dbReference>
<evidence type="ECO:0000256" key="2">
    <source>
        <dbReference type="SAM" id="Phobius"/>
    </source>
</evidence>
<gene>
    <name evidence="4" type="ORF">KGMB03357_07590</name>
</gene>
<dbReference type="Pfam" id="PF08308">
    <property type="entry name" value="PEGA"/>
    <property type="match status" value="2"/>
</dbReference>
<keyword evidence="2" id="KW-0812">Transmembrane</keyword>